<comment type="caution">
    <text evidence="8">The sequence shown here is derived from an EMBL/GenBank/DDBJ whole genome shotgun (WGS) entry which is preliminary data.</text>
</comment>
<dbReference type="GO" id="GO:0000976">
    <property type="term" value="F:transcription cis-regulatory region binding"/>
    <property type="evidence" value="ECO:0007669"/>
    <property type="project" value="TreeGrafter"/>
</dbReference>
<dbReference type="CDD" id="cd12148">
    <property type="entry name" value="fungal_TF_MHR"/>
    <property type="match status" value="1"/>
</dbReference>
<keyword evidence="2" id="KW-0805">Transcription regulation</keyword>
<evidence type="ECO:0000256" key="6">
    <source>
        <dbReference type="SAM" id="MobiDB-lite"/>
    </source>
</evidence>
<proteinExistence type="predicted"/>
<protein>
    <recommendedName>
        <fullName evidence="7">Zn(2)-C6 fungal-type domain-containing protein</fullName>
    </recommendedName>
</protein>
<sequence>MSQGQTLPEFRFDDPESTELTNADGTRTKLAAYGKACINCARSKTRCGAHTLGKCERCHRLQKECVPAPEIRKKRAAKKPNLSKTAALEQKLDGIVQMLQESKSTPPLTSHSQDQPLGVDTLRAPYNPSIGPPTPASSSTSVSTPPHHLGYSCGIDGHSIAVPVSYPPETPAELEEILDTYQTKLVPFFPVALIQPGTTIQHIKRERPFLWLVIRATCSRSQARQYALGLEIRQRLAHAIMIDAEKSLDLLFGIVVFAAWSHYHICTKPISSSLVQFGMAIAGDLCLTKPIPKEIFGVMRDFNAQGCPRPPKLVSAVRTMEERRAMVGLLYVSLVTTFYFQRIDAMRFTPYMDECLKVLEDSEDAPTDVLLVHLVRVQLLCNSIILVFPSHGPDAMHEFHVNAAKMQLKELEQAVPIELKSNDVLQLHLLHAKITIHETRLNSSCLSSNDPIVQMQRAEDLWTCFTATKTWLETFFDVGKFPLQRYPHISTAIFGNLAHCLITMFRLHTFESPGIPWDLKQVRQEMDIREVVKEWIDRWKSVPHAAGLIVDSQEESPWSYTRKRLITIAKWWELRMAADAEREGLSNPESREGPGLDVPLPDFDFGAMDVEFLDDMWGSDVFGGSGEFFGGYTL</sequence>
<evidence type="ECO:0000256" key="3">
    <source>
        <dbReference type="ARBA" id="ARBA00023125"/>
    </source>
</evidence>
<dbReference type="AlphaFoldDB" id="A0A9P4TVZ2"/>
<dbReference type="CDD" id="cd00067">
    <property type="entry name" value="GAL4"/>
    <property type="match status" value="1"/>
</dbReference>
<keyword evidence="5" id="KW-0539">Nucleus</keyword>
<evidence type="ECO:0000313" key="8">
    <source>
        <dbReference type="EMBL" id="KAF2425517.1"/>
    </source>
</evidence>
<dbReference type="GO" id="GO:0008270">
    <property type="term" value="F:zinc ion binding"/>
    <property type="evidence" value="ECO:0007669"/>
    <property type="project" value="InterPro"/>
</dbReference>
<feature type="compositionally biased region" description="Polar residues" evidence="6">
    <location>
        <begin position="103"/>
        <end position="115"/>
    </location>
</feature>
<evidence type="ECO:0000256" key="2">
    <source>
        <dbReference type="ARBA" id="ARBA00023015"/>
    </source>
</evidence>
<dbReference type="PROSITE" id="PS00463">
    <property type="entry name" value="ZN2_CY6_FUNGAL_1"/>
    <property type="match status" value="1"/>
</dbReference>
<dbReference type="InterPro" id="IPR001138">
    <property type="entry name" value="Zn2Cys6_DnaBD"/>
</dbReference>
<organism evidence="8 9">
    <name type="scientific">Tothia fuscella</name>
    <dbReference type="NCBI Taxonomy" id="1048955"/>
    <lineage>
        <taxon>Eukaryota</taxon>
        <taxon>Fungi</taxon>
        <taxon>Dikarya</taxon>
        <taxon>Ascomycota</taxon>
        <taxon>Pezizomycotina</taxon>
        <taxon>Dothideomycetes</taxon>
        <taxon>Pleosporomycetidae</taxon>
        <taxon>Venturiales</taxon>
        <taxon>Cylindrosympodiaceae</taxon>
        <taxon>Tothia</taxon>
    </lineage>
</organism>
<feature type="region of interest" description="Disordered" evidence="6">
    <location>
        <begin position="1"/>
        <end position="21"/>
    </location>
</feature>
<feature type="domain" description="Zn(2)-C6 fungal-type" evidence="7">
    <location>
        <begin position="36"/>
        <end position="65"/>
    </location>
</feature>
<feature type="region of interest" description="Disordered" evidence="6">
    <location>
        <begin position="103"/>
        <end position="148"/>
    </location>
</feature>
<dbReference type="InterPro" id="IPR051089">
    <property type="entry name" value="prtT"/>
</dbReference>
<dbReference type="GO" id="GO:0005634">
    <property type="term" value="C:nucleus"/>
    <property type="evidence" value="ECO:0007669"/>
    <property type="project" value="UniProtKB-SubCell"/>
</dbReference>
<evidence type="ECO:0000256" key="1">
    <source>
        <dbReference type="ARBA" id="ARBA00004123"/>
    </source>
</evidence>
<keyword evidence="9" id="KW-1185">Reference proteome</keyword>
<dbReference type="PANTHER" id="PTHR31845">
    <property type="entry name" value="FINGER DOMAIN PROTEIN, PUTATIVE-RELATED"/>
    <property type="match status" value="1"/>
</dbReference>
<dbReference type="Proteomes" id="UP000800235">
    <property type="component" value="Unassembled WGS sequence"/>
</dbReference>
<keyword evidence="3" id="KW-0238">DNA-binding</keyword>
<evidence type="ECO:0000259" key="7">
    <source>
        <dbReference type="PROSITE" id="PS00463"/>
    </source>
</evidence>
<comment type="subcellular location">
    <subcellularLocation>
        <location evidence="1">Nucleus</location>
    </subcellularLocation>
</comment>
<dbReference type="OrthoDB" id="1600564at2759"/>
<accession>A0A9P4TVZ2</accession>
<evidence type="ECO:0000256" key="4">
    <source>
        <dbReference type="ARBA" id="ARBA00023163"/>
    </source>
</evidence>
<evidence type="ECO:0000256" key="5">
    <source>
        <dbReference type="ARBA" id="ARBA00023242"/>
    </source>
</evidence>
<dbReference type="InterPro" id="IPR036864">
    <property type="entry name" value="Zn2-C6_fun-type_DNA-bd_sf"/>
</dbReference>
<gene>
    <name evidence="8" type="ORF">EJ08DRAFT_700324</name>
</gene>
<feature type="compositionally biased region" description="Low complexity" evidence="6">
    <location>
        <begin position="136"/>
        <end position="146"/>
    </location>
</feature>
<dbReference type="EMBL" id="MU007069">
    <property type="protein sequence ID" value="KAF2425517.1"/>
    <property type="molecule type" value="Genomic_DNA"/>
</dbReference>
<reference evidence="8" key="1">
    <citation type="journal article" date="2020" name="Stud. Mycol.">
        <title>101 Dothideomycetes genomes: a test case for predicting lifestyles and emergence of pathogens.</title>
        <authorList>
            <person name="Haridas S."/>
            <person name="Albert R."/>
            <person name="Binder M."/>
            <person name="Bloem J."/>
            <person name="Labutti K."/>
            <person name="Salamov A."/>
            <person name="Andreopoulos B."/>
            <person name="Baker S."/>
            <person name="Barry K."/>
            <person name="Bills G."/>
            <person name="Bluhm B."/>
            <person name="Cannon C."/>
            <person name="Castanera R."/>
            <person name="Culley D."/>
            <person name="Daum C."/>
            <person name="Ezra D."/>
            <person name="Gonzalez J."/>
            <person name="Henrissat B."/>
            <person name="Kuo A."/>
            <person name="Liang C."/>
            <person name="Lipzen A."/>
            <person name="Lutzoni F."/>
            <person name="Magnuson J."/>
            <person name="Mondo S."/>
            <person name="Nolan M."/>
            <person name="Ohm R."/>
            <person name="Pangilinan J."/>
            <person name="Park H.-J."/>
            <person name="Ramirez L."/>
            <person name="Alfaro M."/>
            <person name="Sun H."/>
            <person name="Tritt A."/>
            <person name="Yoshinaga Y."/>
            <person name="Zwiers L.-H."/>
            <person name="Turgeon B."/>
            <person name="Goodwin S."/>
            <person name="Spatafora J."/>
            <person name="Crous P."/>
            <person name="Grigoriev I."/>
        </authorList>
    </citation>
    <scope>NUCLEOTIDE SEQUENCE</scope>
    <source>
        <strain evidence="8">CBS 130266</strain>
    </source>
</reference>
<evidence type="ECO:0000313" key="9">
    <source>
        <dbReference type="Proteomes" id="UP000800235"/>
    </source>
</evidence>
<dbReference type="SUPFAM" id="SSF57701">
    <property type="entry name" value="Zn2/Cys6 DNA-binding domain"/>
    <property type="match status" value="1"/>
</dbReference>
<keyword evidence="4" id="KW-0804">Transcription</keyword>
<dbReference type="GO" id="GO:0000981">
    <property type="term" value="F:DNA-binding transcription factor activity, RNA polymerase II-specific"/>
    <property type="evidence" value="ECO:0007669"/>
    <property type="project" value="InterPro"/>
</dbReference>
<dbReference type="Gene3D" id="4.10.240.10">
    <property type="entry name" value="Zn(2)-C6 fungal-type DNA-binding domain"/>
    <property type="match status" value="1"/>
</dbReference>
<dbReference type="PANTHER" id="PTHR31845:SF32">
    <property type="entry name" value="MISCELLANEOUS ZN(II)2CYS6 TRANSCRIPTION FACTOR (EUROFUNG)-RELATED"/>
    <property type="match status" value="1"/>
</dbReference>
<name>A0A9P4TVZ2_9PEZI</name>